<dbReference type="Proteomes" id="UP000233649">
    <property type="component" value="Unassembled WGS sequence"/>
</dbReference>
<protein>
    <submittedName>
        <fullName evidence="1">Uncharacterized protein</fullName>
    </submittedName>
</protein>
<reference evidence="1 2" key="1">
    <citation type="journal article" date="2017" name="FEMS Microbiol. Ecol.">
        <title>Reconstructed genomes of novel Dehalococcoides mccartyi strains from 1,2,3,4-tetrachlorodibenzo-p-dioxin-dechlorinating enrichment cultures reveal divergent reductive dehalogenase gene profiles.</title>
        <authorList>
            <person name="Dam H.T."/>
            <person name="Vollmers J."/>
            <person name="Kaster A.K."/>
            <person name="Haggblom M.M."/>
        </authorList>
    </citation>
    <scope>NUCLEOTIDE SEQUENCE [LARGE SCALE GENOMIC DNA]</scope>
    <source>
        <strain evidence="1 2">H1-3-2.001</strain>
    </source>
</reference>
<proteinExistence type="predicted"/>
<evidence type="ECO:0000313" key="1">
    <source>
        <dbReference type="EMBL" id="PKH47739.1"/>
    </source>
</evidence>
<sequence>MVAIWGFIGPEGAGKTTAMTYFMEYHMALGGVCRSFPGYTLYSPKGKLVKDIDLKELMLMSGELKNVVVGIDEIQQ</sequence>
<accession>A0A2J1E002</accession>
<dbReference type="EMBL" id="PHFD01000086">
    <property type="protein sequence ID" value="PKH47739.1"/>
    <property type="molecule type" value="Genomic_DNA"/>
</dbReference>
<comment type="caution">
    <text evidence="1">The sequence shown here is derived from an EMBL/GenBank/DDBJ whole genome shotgun (WGS) entry which is preliminary data.</text>
</comment>
<organism evidence="1 2">
    <name type="scientific">Dehalococcoides mccartyi</name>
    <dbReference type="NCBI Taxonomy" id="61435"/>
    <lineage>
        <taxon>Bacteria</taxon>
        <taxon>Bacillati</taxon>
        <taxon>Chloroflexota</taxon>
        <taxon>Dehalococcoidia</taxon>
        <taxon>Dehalococcoidales</taxon>
        <taxon>Dehalococcoidaceae</taxon>
        <taxon>Dehalococcoides</taxon>
    </lineage>
</organism>
<name>A0A2J1E002_9CHLR</name>
<dbReference type="AlphaFoldDB" id="A0A2J1E002"/>
<gene>
    <name evidence="1" type="ORF">CVH13_00267</name>
</gene>
<evidence type="ECO:0000313" key="2">
    <source>
        <dbReference type="Proteomes" id="UP000233649"/>
    </source>
</evidence>
<feature type="non-terminal residue" evidence="1">
    <location>
        <position position="76"/>
    </location>
</feature>